<organism evidence="9 10">
    <name type="scientific">Pseudohoeflea suaedae</name>
    <dbReference type="NCBI Taxonomy" id="877384"/>
    <lineage>
        <taxon>Bacteria</taxon>
        <taxon>Pseudomonadati</taxon>
        <taxon>Pseudomonadota</taxon>
        <taxon>Alphaproteobacteria</taxon>
        <taxon>Hyphomicrobiales</taxon>
        <taxon>Rhizobiaceae</taxon>
        <taxon>Pseudohoeflea</taxon>
    </lineage>
</organism>
<dbReference type="OrthoDB" id="9784149at2"/>
<dbReference type="AlphaFoldDB" id="A0A4R5PJF3"/>
<dbReference type="PROSITE" id="PS00146">
    <property type="entry name" value="BETA_LACTAMASE_A"/>
    <property type="match status" value="1"/>
</dbReference>
<dbReference type="RefSeq" id="WP_133284497.1">
    <property type="nucleotide sequence ID" value="NZ_SMSI01000002.1"/>
</dbReference>
<evidence type="ECO:0000256" key="6">
    <source>
        <dbReference type="RuleBase" id="RU361140"/>
    </source>
</evidence>
<keyword evidence="7" id="KW-0732">Signal</keyword>
<dbReference type="PANTHER" id="PTHR35333:SF3">
    <property type="entry name" value="BETA-LACTAMASE-TYPE TRANSPEPTIDASE FOLD CONTAINING PROTEIN"/>
    <property type="match status" value="1"/>
</dbReference>
<keyword evidence="5 6" id="KW-0046">Antibiotic resistance</keyword>
<evidence type="ECO:0000313" key="10">
    <source>
        <dbReference type="Proteomes" id="UP000295131"/>
    </source>
</evidence>
<evidence type="ECO:0000256" key="1">
    <source>
        <dbReference type="ARBA" id="ARBA00001526"/>
    </source>
</evidence>
<dbReference type="GO" id="GO:0030655">
    <property type="term" value="P:beta-lactam antibiotic catabolic process"/>
    <property type="evidence" value="ECO:0007669"/>
    <property type="project" value="InterPro"/>
</dbReference>
<evidence type="ECO:0000313" key="9">
    <source>
        <dbReference type="EMBL" id="TDH35797.1"/>
    </source>
</evidence>
<keyword evidence="4 6" id="KW-0378">Hydrolase</keyword>
<dbReference type="InterPro" id="IPR045155">
    <property type="entry name" value="Beta-lactam_cat"/>
</dbReference>
<name>A0A4R5PJF3_9HYPH</name>
<dbReference type="InterPro" id="IPR000871">
    <property type="entry name" value="Beta-lactam_class-A"/>
</dbReference>
<dbReference type="Proteomes" id="UP000295131">
    <property type="component" value="Unassembled WGS sequence"/>
</dbReference>
<dbReference type="EMBL" id="SMSI01000002">
    <property type="protein sequence ID" value="TDH35797.1"/>
    <property type="molecule type" value="Genomic_DNA"/>
</dbReference>
<dbReference type="Pfam" id="PF13354">
    <property type="entry name" value="Beta-lactamase2"/>
    <property type="match status" value="1"/>
</dbReference>
<dbReference type="SUPFAM" id="SSF56601">
    <property type="entry name" value="beta-lactamase/transpeptidase-like"/>
    <property type="match status" value="1"/>
</dbReference>
<dbReference type="InterPro" id="IPR023650">
    <property type="entry name" value="Beta-lactam_class-A_AS"/>
</dbReference>
<feature type="signal peptide" evidence="7">
    <location>
        <begin position="1"/>
        <end position="28"/>
    </location>
</feature>
<dbReference type="EC" id="3.5.2.6" evidence="3 6"/>
<dbReference type="Gene3D" id="3.40.710.10">
    <property type="entry name" value="DD-peptidase/beta-lactamase superfamily"/>
    <property type="match status" value="1"/>
</dbReference>
<keyword evidence="10" id="KW-1185">Reference proteome</keyword>
<evidence type="ECO:0000256" key="7">
    <source>
        <dbReference type="SAM" id="SignalP"/>
    </source>
</evidence>
<gene>
    <name evidence="9" type="primary">bla</name>
    <name evidence="9" type="ORF">E2A64_10745</name>
</gene>
<proteinExistence type="inferred from homology"/>
<dbReference type="InterPro" id="IPR012338">
    <property type="entry name" value="Beta-lactam/transpept-like"/>
</dbReference>
<comment type="caution">
    <text evidence="9">The sequence shown here is derived from an EMBL/GenBank/DDBJ whole genome shotgun (WGS) entry which is preliminary data.</text>
</comment>
<evidence type="ECO:0000259" key="8">
    <source>
        <dbReference type="Pfam" id="PF13354"/>
    </source>
</evidence>
<dbReference type="GO" id="GO:0046677">
    <property type="term" value="P:response to antibiotic"/>
    <property type="evidence" value="ECO:0007669"/>
    <property type="project" value="UniProtKB-UniRule"/>
</dbReference>
<dbReference type="PANTHER" id="PTHR35333">
    <property type="entry name" value="BETA-LACTAMASE"/>
    <property type="match status" value="1"/>
</dbReference>
<sequence length="294" mass="31599">MHFPTRSLSRVAAGLAIGLSLFTTAAHADTRFSDLERTVAKVEQQLGARVGLSVVNTDSGITWFHRKNERFLMNSTFKVPLCGAVLARVDKGELSLTDTLPVAQSDLVPHAPITERRVGGTMSLAELCRAAIDMSDNTAANLLIDYLGRPDEVTRFFESIGDSVSRLDAREPELNAFVPGDPENTTSPAAATQTLHALLIGDALSPESRDVLRGWMSDGGVTGDLLRDYVPAGWQVFDKSGAGSHTRNLVALVVPQDGTSWIVTIFVSDVDAPFKTRNDALRQIGKAVVSAIGQ</sequence>
<evidence type="ECO:0000256" key="2">
    <source>
        <dbReference type="ARBA" id="ARBA00009009"/>
    </source>
</evidence>
<dbReference type="NCBIfam" id="NF033103">
    <property type="entry name" value="bla_class_A"/>
    <property type="match status" value="1"/>
</dbReference>
<evidence type="ECO:0000256" key="4">
    <source>
        <dbReference type="ARBA" id="ARBA00022801"/>
    </source>
</evidence>
<dbReference type="PRINTS" id="PR00118">
    <property type="entry name" value="BLACTAMASEA"/>
</dbReference>
<feature type="domain" description="Beta-lactamase class A catalytic" evidence="8">
    <location>
        <begin position="52"/>
        <end position="267"/>
    </location>
</feature>
<protein>
    <recommendedName>
        <fullName evidence="3 6">Beta-lactamase</fullName>
        <ecNumber evidence="3 6">3.5.2.6</ecNumber>
    </recommendedName>
</protein>
<accession>A0A4R5PJF3</accession>
<comment type="similarity">
    <text evidence="2 6">Belongs to the class-A beta-lactamase family.</text>
</comment>
<evidence type="ECO:0000256" key="3">
    <source>
        <dbReference type="ARBA" id="ARBA00012865"/>
    </source>
</evidence>
<reference evidence="9 10" key="1">
    <citation type="journal article" date="2013" name="Int. J. Syst. Evol. Microbiol.">
        <title>Hoeflea suaedae sp. nov., an endophytic bacterium isolated from the root of the halophyte Suaeda maritima.</title>
        <authorList>
            <person name="Chung E.J."/>
            <person name="Park J.A."/>
            <person name="Pramanik P."/>
            <person name="Bibi F."/>
            <person name="Jeon C.O."/>
            <person name="Chung Y.R."/>
        </authorList>
    </citation>
    <scope>NUCLEOTIDE SEQUENCE [LARGE SCALE GENOMIC DNA]</scope>
    <source>
        <strain evidence="9 10">YC6898</strain>
    </source>
</reference>
<evidence type="ECO:0000256" key="5">
    <source>
        <dbReference type="ARBA" id="ARBA00023251"/>
    </source>
</evidence>
<feature type="chain" id="PRO_5020423492" description="Beta-lactamase" evidence="7">
    <location>
        <begin position="29"/>
        <end position="294"/>
    </location>
</feature>
<dbReference type="GO" id="GO:0008800">
    <property type="term" value="F:beta-lactamase activity"/>
    <property type="evidence" value="ECO:0007669"/>
    <property type="project" value="UniProtKB-UniRule"/>
</dbReference>
<comment type="catalytic activity">
    <reaction evidence="1 6">
        <text>a beta-lactam + H2O = a substituted beta-amino acid</text>
        <dbReference type="Rhea" id="RHEA:20401"/>
        <dbReference type="ChEBI" id="CHEBI:15377"/>
        <dbReference type="ChEBI" id="CHEBI:35627"/>
        <dbReference type="ChEBI" id="CHEBI:140347"/>
        <dbReference type="EC" id="3.5.2.6"/>
    </reaction>
</comment>